<keyword evidence="1" id="KW-0732">Signal</keyword>
<feature type="signal peptide" evidence="1">
    <location>
        <begin position="1"/>
        <end position="16"/>
    </location>
</feature>
<sequence>MKTLLISLAFALPLLADELPAPLALKTAASAFLASLDAAHLKQARIPFADAERENWHYTPIERLGVPLKDMNEAQKNAAVELVTTALSEKGAYKAAQIISLEAVLAGMENDPVGRDQEKYFTTIFGEPGDPKGWGYRIEGHHLSINITIVDNKDISVTPSFMGANPAEVREGESKGLRPLAAEEDLGRALVTSLLESGKKEVIFDEKPPREILTGEDRVAKQLTPVGITSADMSEAQSKALLELIAEYTGRFREDLADTDLKKVSMAGRDQLRFGWAGSTKPGEAYYYRIQGPTFLIEACNVQNNANHIHTVWRDLEGDFGRDVLKEHLKDHE</sequence>
<evidence type="ECO:0000256" key="1">
    <source>
        <dbReference type="SAM" id="SignalP"/>
    </source>
</evidence>
<feature type="chain" id="PRO_5046281825" evidence="1">
    <location>
        <begin position="17"/>
        <end position="333"/>
    </location>
</feature>
<keyword evidence="3" id="KW-1185">Reference proteome</keyword>
<dbReference type="EMBL" id="JBHTBS010000002">
    <property type="protein sequence ID" value="MFC7336824.1"/>
    <property type="molecule type" value="Genomic_DNA"/>
</dbReference>
<dbReference type="Pfam" id="PF12006">
    <property type="entry name" value="DUF3500"/>
    <property type="match status" value="1"/>
</dbReference>
<dbReference type="RefSeq" id="WP_379710541.1">
    <property type="nucleotide sequence ID" value="NZ_JBHTBS010000002.1"/>
</dbReference>
<dbReference type="Proteomes" id="UP001596472">
    <property type="component" value="Unassembled WGS sequence"/>
</dbReference>
<evidence type="ECO:0000313" key="2">
    <source>
        <dbReference type="EMBL" id="MFC7336824.1"/>
    </source>
</evidence>
<reference evidence="3" key="1">
    <citation type="journal article" date="2019" name="Int. J. Syst. Evol. Microbiol.">
        <title>The Global Catalogue of Microorganisms (GCM) 10K type strain sequencing project: providing services to taxonomists for standard genome sequencing and annotation.</title>
        <authorList>
            <consortium name="The Broad Institute Genomics Platform"/>
            <consortium name="The Broad Institute Genome Sequencing Center for Infectious Disease"/>
            <person name="Wu L."/>
            <person name="Ma J."/>
        </authorList>
    </citation>
    <scope>NUCLEOTIDE SEQUENCE [LARGE SCALE GENOMIC DNA]</scope>
    <source>
        <strain evidence="3">CGMCC 4.1467</strain>
    </source>
</reference>
<organism evidence="2 3">
    <name type="scientific">Haloferula chungangensis</name>
    <dbReference type="NCBI Taxonomy" id="1048331"/>
    <lineage>
        <taxon>Bacteria</taxon>
        <taxon>Pseudomonadati</taxon>
        <taxon>Verrucomicrobiota</taxon>
        <taxon>Verrucomicrobiia</taxon>
        <taxon>Verrucomicrobiales</taxon>
        <taxon>Verrucomicrobiaceae</taxon>
        <taxon>Haloferula</taxon>
    </lineage>
</organism>
<gene>
    <name evidence="2" type="ORF">ACFQY0_06525</name>
</gene>
<name>A0ABW2L397_9BACT</name>
<comment type="caution">
    <text evidence="2">The sequence shown here is derived from an EMBL/GenBank/DDBJ whole genome shotgun (WGS) entry which is preliminary data.</text>
</comment>
<dbReference type="PANTHER" id="PTHR37489">
    <property type="entry name" value="DUF3500 DOMAIN-CONTAINING PROTEIN"/>
    <property type="match status" value="1"/>
</dbReference>
<protein>
    <submittedName>
        <fullName evidence="2">DUF3500 domain-containing protein</fullName>
    </submittedName>
</protein>
<proteinExistence type="predicted"/>
<accession>A0ABW2L397</accession>
<dbReference type="PANTHER" id="PTHR37489:SF1">
    <property type="entry name" value="DUF3500 DOMAIN-CONTAINING PROTEIN"/>
    <property type="match status" value="1"/>
</dbReference>
<dbReference type="InterPro" id="IPR021889">
    <property type="entry name" value="DUF3500"/>
</dbReference>
<evidence type="ECO:0000313" key="3">
    <source>
        <dbReference type="Proteomes" id="UP001596472"/>
    </source>
</evidence>